<dbReference type="Proteomes" id="UP000219338">
    <property type="component" value="Unassembled WGS sequence"/>
</dbReference>
<keyword evidence="3" id="KW-1185">Reference proteome</keyword>
<accession>A0A284QP98</accession>
<name>A0A284QP98_ARMOS</name>
<reference evidence="3" key="1">
    <citation type="journal article" date="2017" name="Nat. Ecol. Evol.">
        <title>Genome expansion and lineage-specific genetic innovations in the forest pathogenic fungi Armillaria.</title>
        <authorList>
            <person name="Sipos G."/>
            <person name="Prasanna A.N."/>
            <person name="Walter M.C."/>
            <person name="O'Connor E."/>
            <person name="Balint B."/>
            <person name="Krizsan K."/>
            <person name="Kiss B."/>
            <person name="Hess J."/>
            <person name="Varga T."/>
            <person name="Slot J."/>
            <person name="Riley R."/>
            <person name="Boka B."/>
            <person name="Rigling D."/>
            <person name="Barry K."/>
            <person name="Lee J."/>
            <person name="Mihaltcheva S."/>
            <person name="LaButti K."/>
            <person name="Lipzen A."/>
            <person name="Waldron R."/>
            <person name="Moloney N.M."/>
            <person name="Sperisen C."/>
            <person name="Kredics L."/>
            <person name="Vagvoelgyi C."/>
            <person name="Patrignani A."/>
            <person name="Fitzpatrick D."/>
            <person name="Nagy I."/>
            <person name="Doyle S."/>
            <person name="Anderson J.B."/>
            <person name="Grigoriev I.V."/>
            <person name="Gueldener U."/>
            <person name="Muensterkoetter M."/>
            <person name="Nagy L.G."/>
        </authorList>
    </citation>
    <scope>NUCLEOTIDE SEQUENCE [LARGE SCALE GENOMIC DNA]</scope>
    <source>
        <strain evidence="3">C18/9</strain>
    </source>
</reference>
<dbReference type="AlphaFoldDB" id="A0A284QP98"/>
<dbReference type="EMBL" id="FUEG01000001">
    <property type="protein sequence ID" value="SJK98324.1"/>
    <property type="molecule type" value="Genomic_DNA"/>
</dbReference>
<evidence type="ECO:0000256" key="1">
    <source>
        <dbReference type="SAM" id="MobiDB-lite"/>
    </source>
</evidence>
<feature type="region of interest" description="Disordered" evidence="1">
    <location>
        <begin position="63"/>
        <end position="127"/>
    </location>
</feature>
<gene>
    <name evidence="2" type="ORF">ARMOST_01589</name>
</gene>
<evidence type="ECO:0000313" key="2">
    <source>
        <dbReference type="EMBL" id="SJK98324.1"/>
    </source>
</evidence>
<protein>
    <submittedName>
        <fullName evidence="2">Uncharacterized protein</fullName>
    </submittedName>
</protein>
<sequence>MAPRSTHLFDRSVQKRSFQVEQKIFIGTRSSVVDTRTAPAFRVVPLHMPCLSIRRYFIRHQSKPTWHPSTPIYPNGGPDETTQDTTLPSSFSKSPPSSMPTSSSSSTTSPSSPRKFTRSAASAQSSI</sequence>
<organism evidence="2 3">
    <name type="scientific">Armillaria ostoyae</name>
    <name type="common">Armillaria root rot fungus</name>
    <dbReference type="NCBI Taxonomy" id="47428"/>
    <lineage>
        <taxon>Eukaryota</taxon>
        <taxon>Fungi</taxon>
        <taxon>Dikarya</taxon>
        <taxon>Basidiomycota</taxon>
        <taxon>Agaricomycotina</taxon>
        <taxon>Agaricomycetes</taxon>
        <taxon>Agaricomycetidae</taxon>
        <taxon>Agaricales</taxon>
        <taxon>Marasmiineae</taxon>
        <taxon>Physalacriaceae</taxon>
        <taxon>Armillaria</taxon>
    </lineage>
</organism>
<evidence type="ECO:0000313" key="3">
    <source>
        <dbReference type="Proteomes" id="UP000219338"/>
    </source>
</evidence>
<proteinExistence type="predicted"/>
<feature type="compositionally biased region" description="Low complexity" evidence="1">
    <location>
        <begin position="85"/>
        <end position="114"/>
    </location>
</feature>